<dbReference type="AlphaFoldDB" id="A0A8D8QWL6"/>
<evidence type="ECO:0000313" key="1">
    <source>
        <dbReference type="EMBL" id="CAG6638564.1"/>
    </source>
</evidence>
<accession>A0A8D8QWL6</accession>
<protein>
    <submittedName>
        <fullName evidence="1">Uncharacterized protein</fullName>
    </submittedName>
</protein>
<organism evidence="1">
    <name type="scientific">Cacopsylla melanoneura</name>
    <dbReference type="NCBI Taxonomy" id="428564"/>
    <lineage>
        <taxon>Eukaryota</taxon>
        <taxon>Metazoa</taxon>
        <taxon>Ecdysozoa</taxon>
        <taxon>Arthropoda</taxon>
        <taxon>Hexapoda</taxon>
        <taxon>Insecta</taxon>
        <taxon>Pterygota</taxon>
        <taxon>Neoptera</taxon>
        <taxon>Paraneoptera</taxon>
        <taxon>Hemiptera</taxon>
        <taxon>Sternorrhyncha</taxon>
        <taxon>Psylloidea</taxon>
        <taxon>Psyllidae</taxon>
        <taxon>Psyllinae</taxon>
        <taxon>Cacopsylla</taxon>
    </lineage>
</organism>
<reference evidence="1" key="1">
    <citation type="submission" date="2021-05" db="EMBL/GenBank/DDBJ databases">
        <authorList>
            <person name="Alioto T."/>
            <person name="Alioto T."/>
            <person name="Gomez Garrido J."/>
        </authorList>
    </citation>
    <scope>NUCLEOTIDE SEQUENCE</scope>
</reference>
<proteinExistence type="predicted"/>
<dbReference type="Pfam" id="PF24664">
    <property type="entry name" value="Monjiviricetes_fusion"/>
    <property type="match status" value="1"/>
</dbReference>
<name>A0A8D8QWL6_9HEMI</name>
<dbReference type="EMBL" id="HBUF01102873">
    <property type="protein sequence ID" value="CAG6638564.1"/>
    <property type="molecule type" value="Transcribed_RNA"/>
</dbReference>
<sequence length="205" mass="23660">MLYINSKIVMVSRNTHLQFDRLYASFQLDRCVMEQKILDNYLTLALTSPAEFAYQYFGRPGFMAVARGEVIHISQCTPVIVTPRIDPTSCYNEFPVMWNNQSYFLTPRNRLLTDVASAVDCIPGLEPRYKLIDDKWYYMSQTGLSRINTPTAAGMTFDKFYFEEISNLANGGLYSTDMINNNDINIRKCYRIHQFCNLGTARPVH</sequence>